<name>I7M3X5_TETTS</name>
<dbReference type="HOGENOM" id="CLU_718641_0_0_1"/>
<dbReference type="EMBL" id="GG662448">
    <property type="protein sequence ID" value="EAS04479.1"/>
    <property type="molecule type" value="Genomic_DNA"/>
</dbReference>
<dbReference type="Proteomes" id="UP000009168">
    <property type="component" value="Unassembled WGS sequence"/>
</dbReference>
<dbReference type="InParanoid" id="I7M3X5"/>
<accession>I7M3X5</accession>
<proteinExistence type="predicted"/>
<gene>
    <name evidence="1" type="ORF">TTHERM_00616540</name>
</gene>
<evidence type="ECO:0000313" key="2">
    <source>
        <dbReference type="Proteomes" id="UP000009168"/>
    </source>
</evidence>
<evidence type="ECO:0000313" key="1">
    <source>
        <dbReference type="EMBL" id="EAS04479.1"/>
    </source>
</evidence>
<protein>
    <submittedName>
        <fullName evidence="1">Uncharacterized protein</fullName>
    </submittedName>
</protein>
<dbReference type="AlphaFoldDB" id="I7M3X5"/>
<dbReference type="KEGG" id="tet:TTHERM_00616540"/>
<dbReference type="RefSeq" id="XP_001024724.1">
    <property type="nucleotide sequence ID" value="XM_001024724.1"/>
</dbReference>
<organism evidence="1 2">
    <name type="scientific">Tetrahymena thermophila (strain SB210)</name>
    <dbReference type="NCBI Taxonomy" id="312017"/>
    <lineage>
        <taxon>Eukaryota</taxon>
        <taxon>Sar</taxon>
        <taxon>Alveolata</taxon>
        <taxon>Ciliophora</taxon>
        <taxon>Intramacronucleata</taxon>
        <taxon>Oligohymenophorea</taxon>
        <taxon>Hymenostomatida</taxon>
        <taxon>Tetrahymenina</taxon>
        <taxon>Tetrahymenidae</taxon>
        <taxon>Tetrahymena</taxon>
    </lineage>
</organism>
<keyword evidence="2" id="KW-1185">Reference proteome</keyword>
<sequence length="385" mass="44620">MENIEYISELIRLEYLQSLQQNRGKSFETLQREEDIMITFSDLNVWFLNNDSDKIDEIKQIFDSLEQNKLGKASLRDFMRLYSQKLMDSVQSIQSQQLKISSLQNVISNAQCIQHYLAACEFQTSEDLSTRSDSASDLKRTKENNYSDDKNLQQNQVKYSKEILRKMRLQIKLKEILNIDLKPSFSNPNLEGYMIEIGEEKKSLKSGLNCLEGATINFRDEVINLTIRPKCKAIFIKLYEVLASCNNLVAQIIIDPFSLLFHQSFNNQSSQYNNFISTPNSIFHLIPLQSINNNNQIYCNLQIQASVFPLKRGSTTNGDQVDLISVLFDEQEWINSILQARSDYMSEKLNQALSKCSKTITNLHRYLKPFKSIKLGDNYQKFCQI</sequence>
<dbReference type="GeneID" id="7833066"/>
<reference evidence="2" key="1">
    <citation type="journal article" date="2006" name="PLoS Biol.">
        <title>Macronuclear genome sequence of the ciliate Tetrahymena thermophila, a model eukaryote.</title>
        <authorList>
            <person name="Eisen J.A."/>
            <person name="Coyne R.S."/>
            <person name="Wu M."/>
            <person name="Wu D."/>
            <person name="Thiagarajan M."/>
            <person name="Wortman J.R."/>
            <person name="Badger J.H."/>
            <person name="Ren Q."/>
            <person name="Amedeo P."/>
            <person name="Jones K.M."/>
            <person name="Tallon L.J."/>
            <person name="Delcher A.L."/>
            <person name="Salzberg S.L."/>
            <person name="Silva J.C."/>
            <person name="Haas B.J."/>
            <person name="Majoros W.H."/>
            <person name="Farzad M."/>
            <person name="Carlton J.M."/>
            <person name="Smith R.K. Jr."/>
            <person name="Garg J."/>
            <person name="Pearlman R.E."/>
            <person name="Karrer K.M."/>
            <person name="Sun L."/>
            <person name="Manning G."/>
            <person name="Elde N.C."/>
            <person name="Turkewitz A.P."/>
            <person name="Asai D.J."/>
            <person name="Wilkes D.E."/>
            <person name="Wang Y."/>
            <person name="Cai H."/>
            <person name="Collins K."/>
            <person name="Stewart B.A."/>
            <person name="Lee S.R."/>
            <person name="Wilamowska K."/>
            <person name="Weinberg Z."/>
            <person name="Ruzzo W.L."/>
            <person name="Wloga D."/>
            <person name="Gaertig J."/>
            <person name="Frankel J."/>
            <person name="Tsao C.-C."/>
            <person name="Gorovsky M.A."/>
            <person name="Keeling P.J."/>
            <person name="Waller R.F."/>
            <person name="Patron N.J."/>
            <person name="Cherry J.M."/>
            <person name="Stover N.A."/>
            <person name="Krieger C.J."/>
            <person name="del Toro C."/>
            <person name="Ryder H.F."/>
            <person name="Williamson S.C."/>
            <person name="Barbeau R.A."/>
            <person name="Hamilton E.P."/>
            <person name="Orias E."/>
        </authorList>
    </citation>
    <scope>NUCLEOTIDE SEQUENCE [LARGE SCALE GENOMIC DNA]</scope>
    <source>
        <strain evidence="2">SB210</strain>
    </source>
</reference>